<keyword evidence="6" id="KW-0349">Heme</keyword>
<dbReference type="Gene3D" id="1.10.420.10">
    <property type="entry name" value="Peroxidase, domain 2"/>
    <property type="match status" value="1"/>
</dbReference>
<evidence type="ECO:0000256" key="7">
    <source>
        <dbReference type="ARBA" id="ARBA00022723"/>
    </source>
</evidence>
<evidence type="ECO:0000256" key="19">
    <source>
        <dbReference type="PIRSR" id="PIRSR600823-5"/>
    </source>
</evidence>
<sequence length="603" mass="66854">MKMKMIIVVALITMMCACEGNLVNNFYKDTCPSAELIVKTVVEKHIVADNTLPSPLLRMQFHDCFVRGCDGSVLINSTTNNTAEKAATPNLTLRGFYVIDDVKEELEKKCPGVVSCADILALVARDAIVKAITSGGGPSWRVRTGRRDGVISSKSEALNNIPQPTFNFSQLQQSFAKKGLSVKHLVVLSGGHTIGIGHCNFFSNRLYNFSGNGTGIDPSIKPSYAQLLKSKCTNLKDNTTIVPMDPNTPSHFDRSYYTNLKANQGLFQSDAALLTNSIAKIHINKQLSDTDFFINFKKSMQKLSEIEVKTVQGHDQSISMCFAKDWKERTVEYGGQKVLINEEFIAEATGLGLEGFRFFNKRVDRDVEERRFVEGEEKLTYITAGLLVSSIPPPYDEVTRMMIRFISLEGRFVTVPAKHLIFLNHFRRDRLVCFPHYLLNSLERSILEFQKHSWALPLHQGLILLLHKCCLLRFPGLPSSPSSIPPLPSSAATSPVSPFSAPATAAVTPMPAVQDSSHIPPSDAPAPHVASTSRRPVTRASRKLNLETLAVEKGSREFEIAHDLLHISSASPREVQLESSTKRLEALEADMKLLKDEVKNLTK</sequence>
<dbReference type="PANTHER" id="PTHR31235">
    <property type="entry name" value="PEROXIDASE 25-RELATED"/>
    <property type="match status" value="1"/>
</dbReference>
<dbReference type="FunFam" id="1.10.420.10:FF:000008">
    <property type="entry name" value="Peroxidase"/>
    <property type="match status" value="1"/>
</dbReference>
<name>A0AA38GVS8_TAXCH</name>
<gene>
    <name evidence="24" type="ORF">KI387_001221</name>
</gene>
<evidence type="ECO:0000256" key="17">
    <source>
        <dbReference type="PIRSR" id="PIRSR600823-3"/>
    </source>
</evidence>
<evidence type="ECO:0000256" key="22">
    <source>
        <dbReference type="SAM" id="SignalP"/>
    </source>
</evidence>
<feature type="disulfide bond" evidence="19">
    <location>
        <begin position="31"/>
        <end position="110"/>
    </location>
</feature>
<feature type="chain" id="PRO_5041274672" description="peroxidase" evidence="22">
    <location>
        <begin position="21"/>
        <end position="603"/>
    </location>
</feature>
<evidence type="ECO:0000256" key="6">
    <source>
        <dbReference type="ARBA" id="ARBA00022617"/>
    </source>
</evidence>
<feature type="binding site" evidence="17">
    <location>
        <position position="72"/>
    </location>
    <ligand>
        <name>Ca(2+)</name>
        <dbReference type="ChEBI" id="CHEBI:29108"/>
        <label>1</label>
    </ligand>
</feature>
<dbReference type="EMBL" id="JAHRHJ020000001">
    <property type="protein sequence ID" value="KAH9329113.1"/>
    <property type="molecule type" value="Genomic_DNA"/>
</dbReference>
<evidence type="ECO:0000256" key="8">
    <source>
        <dbReference type="ARBA" id="ARBA00022729"/>
    </source>
</evidence>
<dbReference type="CDD" id="cd00693">
    <property type="entry name" value="secretory_peroxidase"/>
    <property type="match status" value="1"/>
</dbReference>
<keyword evidence="13" id="KW-0325">Glycoprotein</keyword>
<dbReference type="SUPFAM" id="SSF48113">
    <property type="entry name" value="Heme-dependent peroxidases"/>
    <property type="match status" value="1"/>
</dbReference>
<evidence type="ECO:0000256" key="10">
    <source>
        <dbReference type="ARBA" id="ARBA00023002"/>
    </source>
</evidence>
<dbReference type="PROSITE" id="PS51257">
    <property type="entry name" value="PROKAR_LIPOPROTEIN"/>
    <property type="match status" value="1"/>
</dbReference>
<feature type="binding site" evidence="17">
    <location>
        <position position="84"/>
    </location>
    <ligand>
        <name>Ca(2+)</name>
        <dbReference type="ChEBI" id="CHEBI:29108"/>
        <label>1</label>
    </ligand>
</feature>
<comment type="function">
    <text evidence="2">Removal of H(2)O(2), oxidation of toxic reductants, biosynthesis and degradation of lignin, suberization, auxin catabolism, response to environmental stresses such as wounding, pathogen attack and oxidative stress. These functions might be dependent on each isozyme/isoform in each plant tissue.</text>
</comment>
<keyword evidence="12 19" id="KW-1015">Disulfide bond</keyword>
<dbReference type="GO" id="GO:0140825">
    <property type="term" value="F:lactoperoxidase activity"/>
    <property type="evidence" value="ECO:0007669"/>
    <property type="project" value="UniProtKB-EC"/>
</dbReference>
<feature type="binding site" evidence="17">
    <location>
        <position position="68"/>
    </location>
    <ligand>
        <name>Ca(2+)</name>
        <dbReference type="ChEBI" id="CHEBI:29108"/>
        <label>1</label>
    </ligand>
</feature>
<dbReference type="Pfam" id="PF00141">
    <property type="entry name" value="peroxidase"/>
    <property type="match status" value="1"/>
</dbReference>
<evidence type="ECO:0000256" key="9">
    <source>
        <dbReference type="ARBA" id="ARBA00022837"/>
    </source>
</evidence>
<feature type="active site" description="Proton acceptor" evidence="15">
    <location>
        <position position="62"/>
    </location>
</feature>
<dbReference type="GO" id="GO:0020037">
    <property type="term" value="F:heme binding"/>
    <property type="evidence" value="ECO:0007669"/>
    <property type="project" value="InterPro"/>
</dbReference>
<evidence type="ECO:0000256" key="15">
    <source>
        <dbReference type="PIRSR" id="PIRSR600823-1"/>
    </source>
</evidence>
<comment type="caution">
    <text evidence="24">The sequence shown here is derived from an EMBL/GenBank/DDBJ whole genome shotgun (WGS) entry which is preliminary data.</text>
</comment>
<keyword evidence="4" id="KW-0964">Secreted</keyword>
<evidence type="ECO:0000259" key="23">
    <source>
        <dbReference type="PROSITE" id="PS50873"/>
    </source>
</evidence>
<evidence type="ECO:0000313" key="25">
    <source>
        <dbReference type="Proteomes" id="UP000824469"/>
    </source>
</evidence>
<feature type="binding site" evidence="17">
    <location>
        <position position="70"/>
    </location>
    <ligand>
        <name>Ca(2+)</name>
        <dbReference type="ChEBI" id="CHEBI:29108"/>
        <label>1</label>
    </ligand>
</feature>
<dbReference type="GO" id="GO:0042744">
    <property type="term" value="P:hydrogen peroxide catabolic process"/>
    <property type="evidence" value="ECO:0007669"/>
    <property type="project" value="UniProtKB-KW"/>
</dbReference>
<feature type="region of interest" description="Disordered" evidence="21">
    <location>
        <begin position="510"/>
        <end position="538"/>
    </location>
</feature>
<feature type="site" description="Transition state stabilizer" evidence="18">
    <location>
        <position position="58"/>
    </location>
</feature>
<feature type="binding site" evidence="16">
    <location>
        <position position="162"/>
    </location>
    <ligand>
        <name>substrate</name>
    </ligand>
</feature>
<feature type="binding site" evidence="17">
    <location>
        <position position="66"/>
    </location>
    <ligand>
        <name>Ca(2+)</name>
        <dbReference type="ChEBI" id="CHEBI:29108"/>
        <label>1</label>
    </ligand>
</feature>
<dbReference type="GO" id="GO:0046872">
    <property type="term" value="F:metal ion binding"/>
    <property type="evidence" value="ECO:0007669"/>
    <property type="project" value="UniProtKB-KW"/>
</dbReference>
<comment type="catalytic activity">
    <reaction evidence="1">
        <text>2 a phenolic donor + H2O2 = 2 a phenolic radical donor + 2 H2O</text>
        <dbReference type="Rhea" id="RHEA:56136"/>
        <dbReference type="ChEBI" id="CHEBI:15377"/>
        <dbReference type="ChEBI" id="CHEBI:16240"/>
        <dbReference type="ChEBI" id="CHEBI:139520"/>
        <dbReference type="ChEBI" id="CHEBI:139521"/>
        <dbReference type="EC" id="1.11.1.7"/>
    </reaction>
</comment>
<keyword evidence="14" id="KW-0376">Hydrogen peroxide</keyword>
<comment type="similarity">
    <text evidence="20">Belongs to the peroxidase family.</text>
</comment>
<dbReference type="Gene3D" id="1.10.520.10">
    <property type="match status" value="1"/>
</dbReference>
<evidence type="ECO:0000313" key="24">
    <source>
        <dbReference type="EMBL" id="KAH9329113.1"/>
    </source>
</evidence>
<keyword evidence="8 22" id="KW-0732">Signal</keyword>
<keyword evidence="5" id="KW-0575">Peroxidase</keyword>
<protein>
    <recommendedName>
        <fullName evidence="3">peroxidase</fullName>
        <ecNumber evidence="3">1.11.1.7</ecNumber>
    </recommendedName>
</protein>
<feature type="binding site" evidence="17">
    <location>
        <position position="253"/>
    </location>
    <ligand>
        <name>Ca(2+)</name>
        <dbReference type="ChEBI" id="CHEBI:29108"/>
        <label>2</label>
    </ligand>
</feature>
<comment type="cofactor">
    <cofactor evidence="17">
        <name>heme b</name>
        <dbReference type="ChEBI" id="CHEBI:60344"/>
    </cofactor>
    <text evidence="17">Binds 1 heme b (iron(II)-protoporphyrin IX) group per subunit.</text>
</comment>
<evidence type="ECO:0000256" key="13">
    <source>
        <dbReference type="ARBA" id="ARBA00023180"/>
    </source>
</evidence>
<dbReference type="Proteomes" id="UP000824469">
    <property type="component" value="Unassembled WGS sequence"/>
</dbReference>
<feature type="signal peptide" evidence="22">
    <location>
        <begin position="1"/>
        <end position="20"/>
    </location>
</feature>
<keyword evidence="7 17" id="KW-0479">Metal-binding</keyword>
<evidence type="ECO:0000256" key="21">
    <source>
        <dbReference type="SAM" id="MobiDB-lite"/>
    </source>
</evidence>
<feature type="binding site" evidence="17">
    <location>
        <position position="63"/>
    </location>
    <ligand>
        <name>Ca(2+)</name>
        <dbReference type="ChEBI" id="CHEBI:29108"/>
        <label>1</label>
    </ligand>
</feature>
<proteinExistence type="inferred from homology"/>
<comment type="cofactor">
    <cofactor evidence="17">
        <name>Ca(2+)</name>
        <dbReference type="ChEBI" id="CHEBI:29108"/>
    </cofactor>
    <text evidence="17">Binds 2 calcium ions per subunit.</text>
</comment>
<feature type="domain" description="Plant heme peroxidase family profile" evidence="23">
    <location>
        <begin position="21"/>
        <end position="318"/>
    </location>
</feature>
<evidence type="ECO:0000256" key="12">
    <source>
        <dbReference type="ARBA" id="ARBA00023157"/>
    </source>
</evidence>
<evidence type="ECO:0000256" key="11">
    <source>
        <dbReference type="ARBA" id="ARBA00023004"/>
    </source>
</evidence>
<dbReference type="InterPro" id="IPR033905">
    <property type="entry name" value="Secretory_peroxidase"/>
</dbReference>
<organism evidence="24 25">
    <name type="scientific">Taxus chinensis</name>
    <name type="common">Chinese yew</name>
    <name type="synonym">Taxus wallichiana var. chinensis</name>
    <dbReference type="NCBI Taxonomy" id="29808"/>
    <lineage>
        <taxon>Eukaryota</taxon>
        <taxon>Viridiplantae</taxon>
        <taxon>Streptophyta</taxon>
        <taxon>Embryophyta</taxon>
        <taxon>Tracheophyta</taxon>
        <taxon>Spermatophyta</taxon>
        <taxon>Pinopsida</taxon>
        <taxon>Pinidae</taxon>
        <taxon>Conifers II</taxon>
        <taxon>Cupressales</taxon>
        <taxon>Taxaceae</taxon>
        <taxon>Taxus</taxon>
    </lineage>
</organism>
<feature type="binding site" evidence="17">
    <location>
        <position position="193"/>
    </location>
    <ligand>
        <name>Ca(2+)</name>
        <dbReference type="ChEBI" id="CHEBI:29108"/>
        <label>2</label>
    </ligand>
</feature>
<keyword evidence="25" id="KW-1185">Reference proteome</keyword>
<keyword evidence="10" id="KW-0560">Oxidoreductase</keyword>
<evidence type="ECO:0000256" key="3">
    <source>
        <dbReference type="ARBA" id="ARBA00012313"/>
    </source>
</evidence>
<dbReference type="EC" id="1.11.1.7" evidence="3"/>
<dbReference type="GO" id="GO:0006979">
    <property type="term" value="P:response to oxidative stress"/>
    <property type="evidence" value="ECO:0007669"/>
    <property type="project" value="InterPro"/>
</dbReference>
<dbReference type="PROSITE" id="PS50873">
    <property type="entry name" value="PEROXIDASE_4"/>
    <property type="match status" value="1"/>
</dbReference>
<accession>A0AA38GVS8</accession>
<keyword evidence="9 17" id="KW-0106">Calcium</keyword>
<keyword evidence="11 17" id="KW-0408">Iron</keyword>
<feature type="disulfide bond" evidence="19">
    <location>
        <begin position="199"/>
        <end position="232"/>
    </location>
</feature>
<reference evidence="24 25" key="1">
    <citation type="journal article" date="2021" name="Nat. Plants">
        <title>The Taxus genome provides insights into paclitaxel biosynthesis.</title>
        <authorList>
            <person name="Xiong X."/>
            <person name="Gou J."/>
            <person name="Liao Q."/>
            <person name="Li Y."/>
            <person name="Zhou Q."/>
            <person name="Bi G."/>
            <person name="Li C."/>
            <person name="Du R."/>
            <person name="Wang X."/>
            <person name="Sun T."/>
            <person name="Guo L."/>
            <person name="Liang H."/>
            <person name="Lu P."/>
            <person name="Wu Y."/>
            <person name="Zhang Z."/>
            <person name="Ro D.K."/>
            <person name="Shang Y."/>
            <person name="Huang S."/>
            <person name="Yan J."/>
        </authorList>
    </citation>
    <scope>NUCLEOTIDE SEQUENCE [LARGE SCALE GENOMIC DNA]</scope>
    <source>
        <strain evidence="24">Ta-2019</strain>
    </source>
</reference>
<evidence type="ECO:0000256" key="20">
    <source>
        <dbReference type="RuleBase" id="RU004241"/>
    </source>
</evidence>
<dbReference type="InterPro" id="IPR002016">
    <property type="entry name" value="Haem_peroxidase"/>
</dbReference>
<feature type="binding site" evidence="17">
    <location>
        <position position="245"/>
    </location>
    <ligand>
        <name>Ca(2+)</name>
        <dbReference type="ChEBI" id="CHEBI:29108"/>
        <label>2</label>
    </ligand>
</feature>
<evidence type="ECO:0000256" key="5">
    <source>
        <dbReference type="ARBA" id="ARBA00022559"/>
    </source>
</evidence>
<evidence type="ECO:0000256" key="1">
    <source>
        <dbReference type="ARBA" id="ARBA00000189"/>
    </source>
</evidence>
<dbReference type="PRINTS" id="PR00461">
    <property type="entry name" value="PLPEROXIDASE"/>
</dbReference>
<evidence type="ECO:0000256" key="4">
    <source>
        <dbReference type="ARBA" id="ARBA00022525"/>
    </source>
</evidence>
<feature type="disulfide bond" evidence="19">
    <location>
        <begin position="64"/>
        <end position="69"/>
    </location>
</feature>
<feature type="binding site" description="axial binding residue" evidence="17">
    <location>
        <position position="192"/>
    </location>
    <ligand>
        <name>heme b</name>
        <dbReference type="ChEBI" id="CHEBI:60344"/>
    </ligand>
    <ligandPart>
        <name>Fe</name>
        <dbReference type="ChEBI" id="CHEBI:18248"/>
    </ligandPart>
</feature>
<feature type="binding site" evidence="17">
    <location>
        <position position="248"/>
    </location>
    <ligand>
        <name>Ca(2+)</name>
        <dbReference type="ChEBI" id="CHEBI:29108"/>
        <label>2</label>
    </ligand>
</feature>
<dbReference type="InterPro" id="IPR000823">
    <property type="entry name" value="Peroxidase_pln"/>
</dbReference>
<dbReference type="AlphaFoldDB" id="A0AA38GVS8"/>
<evidence type="ECO:0000256" key="16">
    <source>
        <dbReference type="PIRSR" id="PIRSR600823-2"/>
    </source>
</evidence>
<evidence type="ECO:0000256" key="18">
    <source>
        <dbReference type="PIRSR" id="PIRSR600823-4"/>
    </source>
</evidence>
<dbReference type="PRINTS" id="PR00458">
    <property type="entry name" value="PEROXIDASE"/>
</dbReference>
<evidence type="ECO:0000256" key="14">
    <source>
        <dbReference type="ARBA" id="ARBA00023324"/>
    </source>
</evidence>
<dbReference type="InterPro" id="IPR010255">
    <property type="entry name" value="Haem_peroxidase_sf"/>
</dbReference>
<dbReference type="FunFam" id="1.10.520.10:FF:000001">
    <property type="entry name" value="Peroxidase"/>
    <property type="match status" value="1"/>
</dbReference>
<evidence type="ECO:0000256" key="2">
    <source>
        <dbReference type="ARBA" id="ARBA00002322"/>
    </source>
</evidence>